<dbReference type="AlphaFoldDB" id="A0A6J7FK80"/>
<reference evidence="3" key="1">
    <citation type="submission" date="2020-05" db="EMBL/GenBank/DDBJ databases">
        <authorList>
            <person name="Chiriac C."/>
            <person name="Salcher M."/>
            <person name="Ghai R."/>
            <person name="Kavagutti S V."/>
        </authorList>
    </citation>
    <scope>NUCLEOTIDE SEQUENCE</scope>
</reference>
<proteinExistence type="predicted"/>
<dbReference type="EMBL" id="CAFBPP010000002">
    <property type="protein sequence ID" value="CAB5009141.1"/>
    <property type="molecule type" value="Genomic_DNA"/>
</dbReference>
<evidence type="ECO:0000313" key="3">
    <source>
        <dbReference type="EMBL" id="CAB4894004.1"/>
    </source>
</evidence>
<gene>
    <name evidence="2" type="ORF">UFOPK2967_00433</name>
    <name evidence="3" type="ORF">UFOPK3587_00085</name>
    <name evidence="4" type="ORF">UFOPK3984_00101</name>
    <name evidence="5" type="ORF">UFOPK4114_00145</name>
</gene>
<protein>
    <submittedName>
        <fullName evidence="3">Unannotated protein</fullName>
    </submittedName>
</protein>
<organism evidence="3">
    <name type="scientific">freshwater metagenome</name>
    <dbReference type="NCBI Taxonomy" id="449393"/>
    <lineage>
        <taxon>unclassified sequences</taxon>
        <taxon>metagenomes</taxon>
        <taxon>ecological metagenomes</taxon>
    </lineage>
</organism>
<evidence type="ECO:0000313" key="4">
    <source>
        <dbReference type="EMBL" id="CAB4976275.1"/>
    </source>
</evidence>
<evidence type="ECO:0000256" key="1">
    <source>
        <dbReference type="SAM" id="MobiDB-lite"/>
    </source>
</evidence>
<dbReference type="EMBL" id="CAFBMN010000002">
    <property type="protein sequence ID" value="CAB4894004.1"/>
    <property type="molecule type" value="Genomic_DNA"/>
</dbReference>
<dbReference type="EMBL" id="CAFBOP010000002">
    <property type="protein sequence ID" value="CAB4976275.1"/>
    <property type="molecule type" value="Genomic_DNA"/>
</dbReference>
<dbReference type="EMBL" id="CAFAAC010000016">
    <property type="protein sequence ID" value="CAB4783075.1"/>
    <property type="molecule type" value="Genomic_DNA"/>
</dbReference>
<evidence type="ECO:0000313" key="2">
    <source>
        <dbReference type="EMBL" id="CAB4783075.1"/>
    </source>
</evidence>
<sequence>MTKLLILAIVIIVSGLLIRAIAKLPSRYDRKPKVQNSWSALDSGIDPTENKAP</sequence>
<name>A0A6J7FK80_9ZZZZ</name>
<accession>A0A6J7FK80</accession>
<evidence type="ECO:0000313" key="5">
    <source>
        <dbReference type="EMBL" id="CAB5009141.1"/>
    </source>
</evidence>
<feature type="region of interest" description="Disordered" evidence="1">
    <location>
        <begin position="30"/>
        <end position="53"/>
    </location>
</feature>